<name>A0A3B6SIQ2_WHEAT</name>
<dbReference type="Gramene" id="TraesCS7B02G367200.1">
    <property type="protein sequence ID" value="TraesCS7B02G367200.1.cds1"/>
    <property type="gene ID" value="TraesCS7B02G367200"/>
</dbReference>
<keyword evidence="3" id="KW-1185">Reference proteome</keyword>
<dbReference type="EnsemblPlants" id="TraesCS7B02G367200.1">
    <property type="protein sequence ID" value="TraesCS7B02G367200.1.cds1"/>
    <property type="gene ID" value="TraesCS7B02G367200"/>
</dbReference>
<dbReference type="Gramene" id="TraesLDM7B03G04221340.1">
    <property type="protein sequence ID" value="TraesLDM7B03G04221340.1.CDS1"/>
    <property type="gene ID" value="TraesLDM7B03G04221340"/>
</dbReference>
<dbReference type="PaxDb" id="4565-Traes_1BS_940FF4729.1"/>
<dbReference type="AlphaFoldDB" id="A0A3B6SIQ2"/>
<protein>
    <submittedName>
        <fullName evidence="2">Uncharacterized protein</fullName>
    </submittedName>
</protein>
<evidence type="ECO:0000313" key="3">
    <source>
        <dbReference type="Proteomes" id="UP000019116"/>
    </source>
</evidence>
<feature type="region of interest" description="Disordered" evidence="1">
    <location>
        <begin position="100"/>
        <end position="149"/>
    </location>
</feature>
<reference evidence="2" key="2">
    <citation type="submission" date="2018-10" db="UniProtKB">
        <authorList>
            <consortium name="EnsemblPlants"/>
        </authorList>
    </citation>
    <scope>IDENTIFICATION</scope>
</reference>
<reference evidence="2" key="1">
    <citation type="submission" date="2018-08" db="EMBL/GenBank/DDBJ databases">
        <authorList>
            <person name="Rossello M."/>
        </authorList>
    </citation>
    <scope>NUCLEOTIDE SEQUENCE [LARGE SCALE GENOMIC DNA]</scope>
    <source>
        <strain evidence="2">cv. Chinese Spring</strain>
    </source>
</reference>
<evidence type="ECO:0000256" key="1">
    <source>
        <dbReference type="SAM" id="MobiDB-lite"/>
    </source>
</evidence>
<organism evidence="2">
    <name type="scientific">Triticum aestivum</name>
    <name type="common">Wheat</name>
    <dbReference type="NCBI Taxonomy" id="4565"/>
    <lineage>
        <taxon>Eukaryota</taxon>
        <taxon>Viridiplantae</taxon>
        <taxon>Streptophyta</taxon>
        <taxon>Embryophyta</taxon>
        <taxon>Tracheophyta</taxon>
        <taxon>Spermatophyta</taxon>
        <taxon>Magnoliopsida</taxon>
        <taxon>Liliopsida</taxon>
        <taxon>Poales</taxon>
        <taxon>Poaceae</taxon>
        <taxon>BOP clade</taxon>
        <taxon>Pooideae</taxon>
        <taxon>Triticodae</taxon>
        <taxon>Triticeae</taxon>
        <taxon>Triticinae</taxon>
        <taxon>Triticum</taxon>
    </lineage>
</organism>
<proteinExistence type="predicted"/>
<dbReference type="Gramene" id="TraesCS7B03G0987700.1">
    <property type="protein sequence ID" value="TraesCS7B03G0987700.1.CDS1"/>
    <property type="gene ID" value="TraesCS7B03G0987700"/>
</dbReference>
<accession>A0A3B6SIQ2</accession>
<dbReference type="Proteomes" id="UP000019116">
    <property type="component" value="Chromosome 7B"/>
</dbReference>
<dbReference type="Gramene" id="TraesSYM7B03G04267980.1">
    <property type="protein sequence ID" value="TraesSYM7B03G04267980.1.CDS1"/>
    <property type="gene ID" value="TraesSYM7B03G04267980"/>
</dbReference>
<feature type="compositionally biased region" description="Basic residues" evidence="1">
    <location>
        <begin position="100"/>
        <end position="124"/>
    </location>
</feature>
<dbReference type="Gramene" id="TraesJUL7B03G04258060.1">
    <property type="protein sequence ID" value="TraesJUL7B03G04258060.1.CDS1"/>
    <property type="gene ID" value="TraesJUL7B03G04258060"/>
</dbReference>
<evidence type="ECO:0000313" key="2">
    <source>
        <dbReference type="EnsemblPlants" id="TraesCS7B02G367200.1.cds1"/>
    </source>
</evidence>
<dbReference type="Gramene" id="TraesMAC7B03G04211970.1">
    <property type="protein sequence ID" value="TraesMAC7B03G04211970.1.CDS1"/>
    <property type="gene ID" value="TraesMAC7B03G04211970"/>
</dbReference>
<dbReference type="Gramene" id="TraesARI7B03G04072890.1">
    <property type="protein sequence ID" value="TraesARI7B03G04072890.1.CDS1"/>
    <property type="gene ID" value="TraesARI7B03G04072890"/>
</dbReference>
<feature type="compositionally biased region" description="Low complexity" evidence="1">
    <location>
        <begin position="125"/>
        <end position="143"/>
    </location>
</feature>
<sequence length="189" mass="20069">MDHLIMDDVLATPITTQSSCCGIAPQLTINAIVLPIAPTLRRLAVDDAVVAPSTTTSCRMQRPCLHVDDAFAAPIATPSSPHNGLVPSYLPSASHRRLVAASHRHHLAASHRNRPPAASRRRRPPTSCRRPPPHMESAASSSPPSLPRIDKALMPIVGAASSQRRSSSSTSSCLAQLSLLSSMVSLKNT</sequence>